<dbReference type="PRINTS" id="PR00455">
    <property type="entry name" value="HTHTETR"/>
</dbReference>
<dbReference type="PANTHER" id="PTHR30055">
    <property type="entry name" value="HTH-TYPE TRANSCRIPTIONAL REGULATOR RUTR"/>
    <property type="match status" value="1"/>
</dbReference>
<dbReference type="InterPro" id="IPR001647">
    <property type="entry name" value="HTH_TetR"/>
</dbReference>
<dbReference type="RefSeq" id="WP_096801273.1">
    <property type="nucleotide sequence ID" value="NZ_CP023563.1"/>
</dbReference>
<dbReference type="PROSITE" id="PS50977">
    <property type="entry name" value="HTH_TETR_2"/>
    <property type="match status" value="1"/>
</dbReference>
<dbReference type="Pfam" id="PF00440">
    <property type="entry name" value="TetR_N"/>
    <property type="match status" value="1"/>
</dbReference>
<dbReference type="FunFam" id="1.10.10.60:FF:000141">
    <property type="entry name" value="TetR family transcriptional regulator"/>
    <property type="match status" value="1"/>
</dbReference>
<feature type="compositionally biased region" description="Low complexity" evidence="6">
    <location>
        <begin position="7"/>
        <end position="20"/>
    </location>
</feature>
<keyword evidence="10" id="KW-1185">Reference proteome</keyword>
<protein>
    <submittedName>
        <fullName evidence="9">TetR family transcriptional regulator</fullName>
    </submittedName>
</protein>
<dbReference type="InterPro" id="IPR010982">
    <property type="entry name" value="Lambda_DNA-bd_dom_sf"/>
</dbReference>
<dbReference type="GO" id="GO:0045892">
    <property type="term" value="P:negative regulation of DNA-templated transcription"/>
    <property type="evidence" value="ECO:0007669"/>
    <property type="project" value="UniProtKB-ARBA"/>
</dbReference>
<feature type="region of interest" description="Disordered" evidence="6">
    <location>
        <begin position="1"/>
        <end position="20"/>
    </location>
</feature>
<dbReference type="Gene3D" id="1.10.260.40">
    <property type="entry name" value="lambda repressor-like DNA-binding domains"/>
    <property type="match status" value="1"/>
</dbReference>
<evidence type="ECO:0000256" key="6">
    <source>
        <dbReference type="SAM" id="MobiDB-lite"/>
    </source>
</evidence>
<keyword evidence="1" id="KW-0678">Repressor</keyword>
<dbReference type="CDD" id="cd00093">
    <property type="entry name" value="HTH_XRE"/>
    <property type="match status" value="1"/>
</dbReference>
<organism evidence="9 10">
    <name type="scientific">Brachybacterium vulturis</name>
    <dbReference type="NCBI Taxonomy" id="2017484"/>
    <lineage>
        <taxon>Bacteria</taxon>
        <taxon>Bacillati</taxon>
        <taxon>Actinomycetota</taxon>
        <taxon>Actinomycetes</taxon>
        <taxon>Micrococcales</taxon>
        <taxon>Dermabacteraceae</taxon>
        <taxon>Brachybacterium</taxon>
    </lineage>
</organism>
<evidence type="ECO:0000256" key="5">
    <source>
        <dbReference type="PROSITE-ProRule" id="PRU00335"/>
    </source>
</evidence>
<evidence type="ECO:0000256" key="3">
    <source>
        <dbReference type="ARBA" id="ARBA00023125"/>
    </source>
</evidence>
<keyword evidence="3 5" id="KW-0238">DNA-binding</keyword>
<dbReference type="SMART" id="SM00530">
    <property type="entry name" value="HTH_XRE"/>
    <property type="match status" value="2"/>
</dbReference>
<dbReference type="PANTHER" id="PTHR30055:SF228">
    <property type="entry name" value="TRANSCRIPTIONAL REGULATOR-RELATED"/>
    <property type="match status" value="1"/>
</dbReference>
<keyword evidence="2" id="KW-0805">Transcription regulation</keyword>
<evidence type="ECO:0000256" key="2">
    <source>
        <dbReference type="ARBA" id="ARBA00023015"/>
    </source>
</evidence>
<reference evidence="10" key="1">
    <citation type="submission" date="2017-09" db="EMBL/GenBank/DDBJ databases">
        <title>Brachybacterium sp. VM2412.</title>
        <authorList>
            <person name="Tak E.J."/>
            <person name="Bae J.-W."/>
        </authorList>
    </citation>
    <scope>NUCLEOTIDE SEQUENCE [LARGE SCALE GENOMIC DNA]</scope>
    <source>
        <strain evidence="10">VM2412</strain>
    </source>
</reference>
<feature type="compositionally biased region" description="Basic and acidic residues" evidence="6">
    <location>
        <begin position="105"/>
        <end position="114"/>
    </location>
</feature>
<dbReference type="KEGG" id="brz:CFK38_00285"/>
<gene>
    <name evidence="9" type="ORF">CFK38_00285</name>
</gene>
<sequence length="302" mass="32773">MTAAGDTAETASSSAEAASSSAEAVRVRVRSCIEESGLAQREFARRIELEETKLSKALKGTRRFSPAELVRIATVGGVTVNWLVSGSDSASGPAAVPTAASLPRRGREAPEQGRRRQTIVETAWALFASRGLHAVKISEIAAEAGVSTAAVYHYFSGKRELFEETLRYSVKLAFDRQVASLHLISGPRERLEHLISLQLPADGARAQEFAIWLQAWSEVAVGAGSQQNHAFAYQRWYRTVHDVLREGQEAGVVAAEPLEDLTTQLTSLIDGLGIKVLVGTISVEQMASQIHRFLERLVVARP</sequence>
<dbReference type="SUPFAM" id="SSF46689">
    <property type="entry name" value="Homeodomain-like"/>
    <property type="match status" value="1"/>
</dbReference>
<dbReference type="OrthoDB" id="5119743at2"/>
<evidence type="ECO:0000256" key="4">
    <source>
        <dbReference type="ARBA" id="ARBA00023163"/>
    </source>
</evidence>
<dbReference type="InterPro" id="IPR009057">
    <property type="entry name" value="Homeodomain-like_sf"/>
</dbReference>
<dbReference type="Pfam" id="PF13977">
    <property type="entry name" value="TetR_C_6"/>
    <property type="match status" value="1"/>
</dbReference>
<dbReference type="InterPro" id="IPR036271">
    <property type="entry name" value="Tet_transcr_reg_TetR-rel_C_sf"/>
</dbReference>
<accession>A0A291GHW2</accession>
<dbReference type="SUPFAM" id="SSF47413">
    <property type="entry name" value="lambda repressor-like DNA-binding domains"/>
    <property type="match status" value="1"/>
</dbReference>
<dbReference type="EMBL" id="CP023563">
    <property type="protein sequence ID" value="ATG50133.1"/>
    <property type="molecule type" value="Genomic_DNA"/>
</dbReference>
<name>A0A291GHW2_9MICO</name>
<dbReference type="InterPro" id="IPR050109">
    <property type="entry name" value="HTH-type_TetR-like_transc_reg"/>
</dbReference>
<dbReference type="SUPFAM" id="SSF48498">
    <property type="entry name" value="Tetracyclin repressor-like, C-terminal domain"/>
    <property type="match status" value="1"/>
</dbReference>
<dbReference type="InterPro" id="IPR039538">
    <property type="entry name" value="BetI_C"/>
</dbReference>
<dbReference type="Gene3D" id="1.10.357.10">
    <property type="entry name" value="Tetracycline Repressor, domain 2"/>
    <property type="match status" value="1"/>
</dbReference>
<proteinExistence type="predicted"/>
<dbReference type="GO" id="GO:0000976">
    <property type="term" value="F:transcription cis-regulatory region binding"/>
    <property type="evidence" value="ECO:0007669"/>
    <property type="project" value="TreeGrafter"/>
</dbReference>
<dbReference type="Proteomes" id="UP000218165">
    <property type="component" value="Chromosome"/>
</dbReference>
<dbReference type="InterPro" id="IPR001387">
    <property type="entry name" value="Cro/C1-type_HTH"/>
</dbReference>
<feature type="domain" description="HTH tetR-type" evidence="8">
    <location>
        <begin position="113"/>
        <end position="173"/>
    </location>
</feature>
<dbReference type="AlphaFoldDB" id="A0A291GHW2"/>
<evidence type="ECO:0000313" key="9">
    <source>
        <dbReference type="EMBL" id="ATG50133.1"/>
    </source>
</evidence>
<feature type="region of interest" description="Disordered" evidence="6">
    <location>
        <begin position="88"/>
        <end position="115"/>
    </location>
</feature>
<evidence type="ECO:0000313" key="10">
    <source>
        <dbReference type="Proteomes" id="UP000218165"/>
    </source>
</evidence>
<dbReference type="PROSITE" id="PS50943">
    <property type="entry name" value="HTH_CROC1"/>
    <property type="match status" value="1"/>
</dbReference>
<feature type="DNA-binding region" description="H-T-H motif" evidence="5">
    <location>
        <begin position="136"/>
        <end position="155"/>
    </location>
</feature>
<evidence type="ECO:0000259" key="8">
    <source>
        <dbReference type="PROSITE" id="PS50977"/>
    </source>
</evidence>
<keyword evidence="4" id="KW-0804">Transcription</keyword>
<feature type="domain" description="HTH cro/C1-type" evidence="7">
    <location>
        <begin position="29"/>
        <end position="83"/>
    </location>
</feature>
<evidence type="ECO:0000259" key="7">
    <source>
        <dbReference type="PROSITE" id="PS50943"/>
    </source>
</evidence>
<dbReference type="GO" id="GO:0003700">
    <property type="term" value="F:DNA-binding transcription factor activity"/>
    <property type="evidence" value="ECO:0007669"/>
    <property type="project" value="TreeGrafter"/>
</dbReference>
<evidence type="ECO:0000256" key="1">
    <source>
        <dbReference type="ARBA" id="ARBA00022491"/>
    </source>
</evidence>